<evidence type="ECO:0000313" key="3">
    <source>
        <dbReference type="Proteomes" id="UP000216339"/>
    </source>
</evidence>
<sequence length="136" mass="13869">MWGEADDAAWEGVLSGAPASELATPFPNPTSGQTSVVSAVEAATAVRLAVYDALGREVAVLAEGPVEVGAHRATLDGATLPPGVYLVRPTAADGQTAVQRLTVARCPPVRLGGSLAGVAEAGGHDRWDGTSRGRRR</sequence>
<dbReference type="RefSeq" id="WP_095509049.1">
    <property type="nucleotide sequence ID" value="NZ_MQWD01000001.1"/>
</dbReference>
<dbReference type="Gene3D" id="2.60.40.4070">
    <property type="match status" value="1"/>
</dbReference>
<reference evidence="2 3" key="1">
    <citation type="submission" date="2016-11" db="EMBL/GenBank/DDBJ databases">
        <title>Study of marine rhodopsin-containing bacteria.</title>
        <authorList>
            <person name="Yoshizawa S."/>
            <person name="Kumagai Y."/>
            <person name="Kogure K."/>
        </authorList>
    </citation>
    <scope>NUCLEOTIDE SEQUENCE [LARGE SCALE GENOMIC DNA]</scope>
    <source>
        <strain evidence="2 3">SAORIC-28</strain>
    </source>
</reference>
<dbReference type="AlphaFoldDB" id="A0A271IXH3"/>
<proteinExistence type="predicted"/>
<dbReference type="InterPro" id="IPR026444">
    <property type="entry name" value="Secre_tail"/>
</dbReference>
<protein>
    <recommendedName>
        <fullName evidence="1">Secretion system C-terminal sorting domain-containing protein</fullName>
    </recommendedName>
</protein>
<gene>
    <name evidence="2" type="ORF">BSZ37_02630</name>
</gene>
<dbReference type="NCBIfam" id="TIGR04183">
    <property type="entry name" value="Por_Secre_tail"/>
    <property type="match status" value="1"/>
</dbReference>
<evidence type="ECO:0000259" key="1">
    <source>
        <dbReference type="Pfam" id="PF18962"/>
    </source>
</evidence>
<dbReference type="Pfam" id="PF18962">
    <property type="entry name" value="Por_Secre_tail"/>
    <property type="match status" value="1"/>
</dbReference>
<dbReference type="EMBL" id="MQWD01000001">
    <property type="protein sequence ID" value="PAP75415.1"/>
    <property type="molecule type" value="Genomic_DNA"/>
</dbReference>
<organism evidence="2 3">
    <name type="scientific">Rubrivirga marina</name>
    <dbReference type="NCBI Taxonomy" id="1196024"/>
    <lineage>
        <taxon>Bacteria</taxon>
        <taxon>Pseudomonadati</taxon>
        <taxon>Rhodothermota</taxon>
        <taxon>Rhodothermia</taxon>
        <taxon>Rhodothermales</taxon>
        <taxon>Rubricoccaceae</taxon>
        <taxon>Rubrivirga</taxon>
    </lineage>
</organism>
<feature type="domain" description="Secretion system C-terminal sorting" evidence="1">
    <location>
        <begin position="26"/>
        <end position="102"/>
    </location>
</feature>
<name>A0A271IXH3_9BACT</name>
<dbReference type="OrthoDB" id="9809781at2"/>
<evidence type="ECO:0000313" key="2">
    <source>
        <dbReference type="EMBL" id="PAP75415.1"/>
    </source>
</evidence>
<comment type="caution">
    <text evidence="2">The sequence shown here is derived from an EMBL/GenBank/DDBJ whole genome shotgun (WGS) entry which is preliminary data.</text>
</comment>
<keyword evidence="3" id="KW-1185">Reference proteome</keyword>
<accession>A0A271IXH3</accession>
<dbReference type="Proteomes" id="UP000216339">
    <property type="component" value="Unassembled WGS sequence"/>
</dbReference>